<sequence length="66" mass="6999">MEAVDSSGCGMWWGLGSQLPALLHNGEDSLSIPLLTSTHLQDSAALCCLRTSACTHLKIFLSPLCP</sequence>
<protein>
    <submittedName>
        <fullName evidence="1">Uncharacterized protein</fullName>
    </submittedName>
</protein>
<proteinExistence type="predicted"/>
<dbReference type="AlphaFoldDB" id="A0A0E9QVL5"/>
<dbReference type="EMBL" id="GBXM01088085">
    <property type="protein sequence ID" value="JAH20492.1"/>
    <property type="molecule type" value="Transcribed_RNA"/>
</dbReference>
<reference evidence="1" key="2">
    <citation type="journal article" date="2015" name="Fish Shellfish Immunol.">
        <title>Early steps in the European eel (Anguilla anguilla)-Vibrio vulnificus interaction in the gills: Role of the RtxA13 toxin.</title>
        <authorList>
            <person name="Callol A."/>
            <person name="Pajuelo D."/>
            <person name="Ebbesson L."/>
            <person name="Teles M."/>
            <person name="MacKenzie S."/>
            <person name="Amaro C."/>
        </authorList>
    </citation>
    <scope>NUCLEOTIDE SEQUENCE</scope>
</reference>
<accession>A0A0E9QVL5</accession>
<organism evidence="1">
    <name type="scientific">Anguilla anguilla</name>
    <name type="common">European freshwater eel</name>
    <name type="synonym">Muraena anguilla</name>
    <dbReference type="NCBI Taxonomy" id="7936"/>
    <lineage>
        <taxon>Eukaryota</taxon>
        <taxon>Metazoa</taxon>
        <taxon>Chordata</taxon>
        <taxon>Craniata</taxon>
        <taxon>Vertebrata</taxon>
        <taxon>Euteleostomi</taxon>
        <taxon>Actinopterygii</taxon>
        <taxon>Neopterygii</taxon>
        <taxon>Teleostei</taxon>
        <taxon>Anguilliformes</taxon>
        <taxon>Anguillidae</taxon>
        <taxon>Anguilla</taxon>
    </lineage>
</organism>
<evidence type="ECO:0000313" key="1">
    <source>
        <dbReference type="EMBL" id="JAH20492.1"/>
    </source>
</evidence>
<name>A0A0E9QVL5_ANGAN</name>
<reference evidence="1" key="1">
    <citation type="submission" date="2014-11" db="EMBL/GenBank/DDBJ databases">
        <authorList>
            <person name="Amaro Gonzalez C."/>
        </authorList>
    </citation>
    <scope>NUCLEOTIDE SEQUENCE</scope>
</reference>